<keyword evidence="3" id="KW-1185">Reference proteome</keyword>
<organism evidence="2 3">
    <name type="scientific">Maribacter orientalis</name>
    <dbReference type="NCBI Taxonomy" id="228957"/>
    <lineage>
        <taxon>Bacteria</taxon>
        <taxon>Pseudomonadati</taxon>
        <taxon>Bacteroidota</taxon>
        <taxon>Flavobacteriia</taxon>
        <taxon>Flavobacteriales</taxon>
        <taxon>Flavobacteriaceae</taxon>
        <taxon>Maribacter</taxon>
    </lineage>
</organism>
<keyword evidence="1" id="KW-0472">Membrane</keyword>
<evidence type="ECO:0000313" key="3">
    <source>
        <dbReference type="Proteomes" id="UP000198990"/>
    </source>
</evidence>
<evidence type="ECO:0000313" key="2">
    <source>
        <dbReference type="EMBL" id="SEK54528.1"/>
    </source>
</evidence>
<feature type="transmembrane region" description="Helical" evidence="1">
    <location>
        <begin position="52"/>
        <end position="69"/>
    </location>
</feature>
<keyword evidence="1" id="KW-0812">Transmembrane</keyword>
<reference evidence="3" key="1">
    <citation type="submission" date="2016-10" db="EMBL/GenBank/DDBJ databases">
        <authorList>
            <person name="Varghese N."/>
            <person name="Submissions S."/>
        </authorList>
    </citation>
    <scope>NUCLEOTIDE SEQUENCE [LARGE SCALE GENOMIC DNA]</scope>
    <source>
        <strain evidence="3">DSM 16471</strain>
    </source>
</reference>
<dbReference type="PROSITE" id="PS51257">
    <property type="entry name" value="PROKAR_LIPOPROTEIN"/>
    <property type="match status" value="1"/>
</dbReference>
<dbReference type="EMBL" id="FNZN01000001">
    <property type="protein sequence ID" value="SEK54528.1"/>
    <property type="molecule type" value="Genomic_DNA"/>
</dbReference>
<sequence>MKISGTNKLTIMRTLAIIIIGLVTLSSCNQNTEHSEMMHNNGDSYYWGMHMGWWFLTLLIVILLIMLFIKFNKRK</sequence>
<protein>
    <submittedName>
        <fullName evidence="2">Uncharacterized protein</fullName>
    </submittedName>
</protein>
<dbReference type="AlphaFoldDB" id="A0A1H7HWJ2"/>
<keyword evidence="1" id="KW-1133">Transmembrane helix</keyword>
<proteinExistence type="predicted"/>
<dbReference type="STRING" id="228957.SAMN04488008_101682"/>
<dbReference type="Proteomes" id="UP000198990">
    <property type="component" value="Unassembled WGS sequence"/>
</dbReference>
<evidence type="ECO:0000256" key="1">
    <source>
        <dbReference type="SAM" id="Phobius"/>
    </source>
</evidence>
<accession>A0A1H7HWJ2</accession>
<name>A0A1H7HWJ2_9FLAO</name>
<gene>
    <name evidence="2" type="ORF">SAMN04488008_101682</name>
</gene>